<dbReference type="EMBL" id="KV016696">
    <property type="protein sequence ID" value="KZV19413.1"/>
    <property type="molecule type" value="Genomic_DNA"/>
</dbReference>
<name>A0A2Z7ACD5_9LAMI</name>
<keyword evidence="7" id="KW-0961">Cell wall biogenesis/degradation</keyword>
<evidence type="ECO:0000256" key="4">
    <source>
        <dbReference type="ARBA" id="ARBA00022525"/>
    </source>
</evidence>
<evidence type="ECO:0000256" key="3">
    <source>
        <dbReference type="ARBA" id="ARBA00022512"/>
    </source>
</evidence>
<gene>
    <name evidence="11" type="ORF">F511_08754</name>
</gene>
<dbReference type="FunFam" id="2.160.20.10:FF:000004">
    <property type="entry name" value="Pectin lyase-like superfamily protein"/>
    <property type="match status" value="1"/>
</dbReference>
<evidence type="ECO:0000256" key="8">
    <source>
        <dbReference type="PROSITE-ProRule" id="PRU10052"/>
    </source>
</evidence>
<dbReference type="PROSITE" id="PS00502">
    <property type="entry name" value="POLYGALACTURONASE"/>
    <property type="match status" value="1"/>
</dbReference>
<accession>A0A2Z7ACD5</accession>
<feature type="active site" evidence="8">
    <location>
        <position position="241"/>
    </location>
</feature>
<evidence type="ECO:0000256" key="10">
    <source>
        <dbReference type="SAM" id="SignalP"/>
    </source>
</evidence>
<dbReference type="Pfam" id="PF00295">
    <property type="entry name" value="Glyco_hydro_28"/>
    <property type="match status" value="1"/>
</dbReference>
<evidence type="ECO:0000256" key="1">
    <source>
        <dbReference type="ARBA" id="ARBA00004191"/>
    </source>
</evidence>
<dbReference type="InterPro" id="IPR011050">
    <property type="entry name" value="Pectin_lyase_fold/virulence"/>
</dbReference>
<keyword evidence="6 9" id="KW-0326">Glycosidase</keyword>
<dbReference type="Gene3D" id="2.160.20.10">
    <property type="entry name" value="Single-stranded right-handed beta-helix, Pectin lyase-like"/>
    <property type="match status" value="1"/>
</dbReference>
<dbReference type="Proteomes" id="UP000250235">
    <property type="component" value="Unassembled WGS sequence"/>
</dbReference>
<keyword evidence="12" id="KW-1185">Reference proteome</keyword>
<evidence type="ECO:0000256" key="7">
    <source>
        <dbReference type="ARBA" id="ARBA00023316"/>
    </source>
</evidence>
<dbReference type="GO" id="GO:0071555">
    <property type="term" value="P:cell wall organization"/>
    <property type="evidence" value="ECO:0007669"/>
    <property type="project" value="UniProtKB-KW"/>
</dbReference>
<dbReference type="AlphaFoldDB" id="A0A2Z7ACD5"/>
<dbReference type="InterPro" id="IPR006626">
    <property type="entry name" value="PbH1"/>
</dbReference>
<evidence type="ECO:0000313" key="12">
    <source>
        <dbReference type="Proteomes" id="UP000250235"/>
    </source>
</evidence>
<comment type="subcellular location">
    <subcellularLocation>
        <location evidence="1">Secreted</location>
        <location evidence="1">Cell wall</location>
    </subcellularLocation>
</comment>
<evidence type="ECO:0000256" key="5">
    <source>
        <dbReference type="ARBA" id="ARBA00022801"/>
    </source>
</evidence>
<comment type="similarity">
    <text evidence="2 9">Belongs to the glycosyl hydrolase 28 family.</text>
</comment>
<keyword evidence="4" id="KW-0964">Secreted</keyword>
<dbReference type="InterPro" id="IPR000743">
    <property type="entry name" value="Glyco_hydro_28"/>
</dbReference>
<keyword evidence="5 9" id="KW-0378">Hydrolase</keyword>
<dbReference type="GO" id="GO:0004650">
    <property type="term" value="F:polygalacturonase activity"/>
    <property type="evidence" value="ECO:0007669"/>
    <property type="project" value="InterPro"/>
</dbReference>
<feature type="signal peptide" evidence="10">
    <location>
        <begin position="1"/>
        <end position="17"/>
    </location>
</feature>
<evidence type="ECO:0000256" key="9">
    <source>
        <dbReference type="RuleBase" id="RU361169"/>
    </source>
</evidence>
<protein>
    <submittedName>
        <fullName evidence="11">Exopolygalacturonase-like</fullName>
    </submittedName>
</protein>
<organism evidence="11 12">
    <name type="scientific">Dorcoceras hygrometricum</name>
    <dbReference type="NCBI Taxonomy" id="472368"/>
    <lineage>
        <taxon>Eukaryota</taxon>
        <taxon>Viridiplantae</taxon>
        <taxon>Streptophyta</taxon>
        <taxon>Embryophyta</taxon>
        <taxon>Tracheophyta</taxon>
        <taxon>Spermatophyta</taxon>
        <taxon>Magnoliopsida</taxon>
        <taxon>eudicotyledons</taxon>
        <taxon>Gunneridae</taxon>
        <taxon>Pentapetalae</taxon>
        <taxon>asterids</taxon>
        <taxon>lamiids</taxon>
        <taxon>Lamiales</taxon>
        <taxon>Gesneriaceae</taxon>
        <taxon>Didymocarpoideae</taxon>
        <taxon>Trichosporeae</taxon>
        <taxon>Loxocarpinae</taxon>
        <taxon>Dorcoceras</taxon>
    </lineage>
</organism>
<evidence type="ECO:0000256" key="2">
    <source>
        <dbReference type="ARBA" id="ARBA00008834"/>
    </source>
</evidence>
<reference evidence="11 12" key="1">
    <citation type="journal article" date="2015" name="Proc. Natl. Acad. Sci. U.S.A.">
        <title>The resurrection genome of Boea hygrometrica: A blueprint for survival of dehydration.</title>
        <authorList>
            <person name="Xiao L."/>
            <person name="Yang G."/>
            <person name="Zhang L."/>
            <person name="Yang X."/>
            <person name="Zhao S."/>
            <person name="Ji Z."/>
            <person name="Zhou Q."/>
            <person name="Hu M."/>
            <person name="Wang Y."/>
            <person name="Chen M."/>
            <person name="Xu Y."/>
            <person name="Jin H."/>
            <person name="Xiao X."/>
            <person name="Hu G."/>
            <person name="Bao F."/>
            <person name="Hu Y."/>
            <person name="Wan P."/>
            <person name="Li L."/>
            <person name="Deng X."/>
            <person name="Kuang T."/>
            <person name="Xiang C."/>
            <person name="Zhu J.K."/>
            <person name="Oliver M.J."/>
            <person name="He Y."/>
        </authorList>
    </citation>
    <scope>NUCLEOTIDE SEQUENCE [LARGE SCALE GENOMIC DNA]</scope>
    <source>
        <strain evidence="12">cv. XS01</strain>
    </source>
</reference>
<dbReference type="SUPFAM" id="SSF51126">
    <property type="entry name" value="Pectin lyase-like"/>
    <property type="match status" value="1"/>
</dbReference>
<keyword evidence="10" id="KW-0732">Signal</keyword>
<evidence type="ECO:0000313" key="11">
    <source>
        <dbReference type="EMBL" id="KZV19413.1"/>
    </source>
</evidence>
<dbReference type="InterPro" id="IPR012334">
    <property type="entry name" value="Pectin_lyas_fold"/>
</dbReference>
<dbReference type="GO" id="GO:0005975">
    <property type="term" value="P:carbohydrate metabolic process"/>
    <property type="evidence" value="ECO:0007669"/>
    <property type="project" value="InterPro"/>
</dbReference>
<dbReference type="SMART" id="SM00710">
    <property type="entry name" value="PbH1"/>
    <property type="match status" value="6"/>
</dbReference>
<proteinExistence type="inferred from homology"/>
<dbReference type="PANTHER" id="PTHR31375">
    <property type="match status" value="1"/>
</dbReference>
<sequence>MAAILLFLLPAISVVNGYSGPSYKRLFDVMRYRRNGGAPIDITQATLQAWRDACRHEGGGRVRIPPGRYRIDSVRFIGPCRGPMEFLIEGTLIAPTDPSKFFTDTWIGFRYIDDLTVNGRGVLDGKGAAAWPYNDCWRNPNCRFLPVTLRFDFVTNSRVRNLSSFNSKNAHIYIFACHNLNISRIALIAPGNSPNTDGIHIGSSTKIQISHANIHTGDDCVSMVAGSQDIDIFDVVCGPGHGISIGSLGRTHETEYVTGVHVNNCTFIGADNGLRIKTWAPSLYSLASDIRFENIIMKNTANPIIIDQQYCPSGNCKVQGMLSSEVQIKDVTFRNIKGTSNTKVAVNMQCSPSLPCKNIHLIDIDLSYRGRGGRTTSSCSHVTGSSWGKQKPNGCI</sequence>
<feature type="chain" id="PRO_5016262670" evidence="10">
    <location>
        <begin position="18"/>
        <end position="396"/>
    </location>
</feature>
<keyword evidence="3" id="KW-0134">Cell wall</keyword>
<evidence type="ECO:0000256" key="6">
    <source>
        <dbReference type="ARBA" id="ARBA00023295"/>
    </source>
</evidence>
<dbReference type="OrthoDB" id="187139at2759"/>